<dbReference type="Gene3D" id="1.10.600.10">
    <property type="entry name" value="Farnesyl Diphosphate Synthase"/>
    <property type="match status" value="1"/>
</dbReference>
<comment type="similarity">
    <text evidence="2 7">Belongs to the FPP/GGPP synthase family.</text>
</comment>
<keyword evidence="5" id="KW-0460">Magnesium</keyword>
<evidence type="ECO:0000256" key="5">
    <source>
        <dbReference type="ARBA" id="ARBA00022842"/>
    </source>
</evidence>
<evidence type="ECO:0000256" key="6">
    <source>
        <dbReference type="ARBA" id="ARBA00023229"/>
    </source>
</evidence>
<dbReference type="Pfam" id="PF00348">
    <property type="entry name" value="polyprenyl_synt"/>
    <property type="match status" value="1"/>
</dbReference>
<evidence type="ECO:0000256" key="4">
    <source>
        <dbReference type="ARBA" id="ARBA00022723"/>
    </source>
</evidence>
<evidence type="ECO:0000256" key="1">
    <source>
        <dbReference type="ARBA" id="ARBA00001946"/>
    </source>
</evidence>
<dbReference type="RefSeq" id="WP_185691409.1">
    <property type="nucleotide sequence ID" value="NZ_JACHVA010000033.1"/>
</dbReference>
<dbReference type="PANTHER" id="PTHR43281">
    <property type="entry name" value="FARNESYL DIPHOSPHATE SYNTHASE"/>
    <property type="match status" value="1"/>
</dbReference>
<dbReference type="InterPro" id="IPR008949">
    <property type="entry name" value="Isoprenoid_synthase_dom_sf"/>
</dbReference>
<organism evidence="8 9">
    <name type="scientific">Puniceicoccus vermicola</name>
    <dbReference type="NCBI Taxonomy" id="388746"/>
    <lineage>
        <taxon>Bacteria</taxon>
        <taxon>Pseudomonadati</taxon>
        <taxon>Verrucomicrobiota</taxon>
        <taxon>Opitutia</taxon>
        <taxon>Puniceicoccales</taxon>
        <taxon>Puniceicoccaceae</taxon>
        <taxon>Puniceicoccus</taxon>
    </lineage>
</organism>
<sequence>MPFSGADSLQAALETYREFAAAENAKLGERLQERAGNSTLVDHLTAELSHEGKHLRPALTLASHFVFSGGNVPNRECLAAAHALEVFHSFVLIHDDVIDASPQRRNRPTLHCRIEKDLNVPHSTAGHLAIVLGDILFGYAINLLSSPDIDHGLIGPLQQYLATVTEDTGLGEARELTFLDKPLGEVTLDDISEVYFLKTTRYTIEAPLWLGARAAGIPAEELSALTEFARPIGLGFQMENDLHEASLPLEKFERLAYDFQTGVKTLFLRRLYDDLRPPLQDELISVLNRCQQDRSALTRLHELIHSTQTLATMHREVDACFDEARDWIPGSPYSEAQKVGLSQLAQFISTQRKHSEAPKG</sequence>
<gene>
    <name evidence="8" type="ORF">H5P30_02620</name>
</gene>
<dbReference type="GO" id="GO:0046872">
    <property type="term" value="F:metal ion binding"/>
    <property type="evidence" value="ECO:0007669"/>
    <property type="project" value="UniProtKB-KW"/>
</dbReference>
<evidence type="ECO:0000313" key="8">
    <source>
        <dbReference type="EMBL" id="MBC2600669.1"/>
    </source>
</evidence>
<comment type="cofactor">
    <cofactor evidence="1">
        <name>Mg(2+)</name>
        <dbReference type="ChEBI" id="CHEBI:18420"/>
    </cofactor>
</comment>
<keyword evidence="4" id="KW-0479">Metal-binding</keyword>
<dbReference type="EMBL" id="JACHVA010000033">
    <property type="protein sequence ID" value="MBC2600669.1"/>
    <property type="molecule type" value="Genomic_DNA"/>
</dbReference>
<keyword evidence="6" id="KW-0414">Isoprene biosynthesis</keyword>
<protein>
    <submittedName>
        <fullName evidence="8">Polyprenyl synthetase family protein</fullName>
    </submittedName>
</protein>
<evidence type="ECO:0000256" key="2">
    <source>
        <dbReference type="ARBA" id="ARBA00006706"/>
    </source>
</evidence>
<keyword evidence="9" id="KW-1185">Reference proteome</keyword>
<evidence type="ECO:0000256" key="3">
    <source>
        <dbReference type="ARBA" id="ARBA00022679"/>
    </source>
</evidence>
<dbReference type="GO" id="GO:0004659">
    <property type="term" value="F:prenyltransferase activity"/>
    <property type="evidence" value="ECO:0007669"/>
    <property type="project" value="InterPro"/>
</dbReference>
<dbReference type="AlphaFoldDB" id="A0A7X1AVS9"/>
<evidence type="ECO:0000256" key="7">
    <source>
        <dbReference type="RuleBase" id="RU004466"/>
    </source>
</evidence>
<dbReference type="PANTHER" id="PTHR43281:SF1">
    <property type="entry name" value="FARNESYL DIPHOSPHATE SYNTHASE"/>
    <property type="match status" value="1"/>
</dbReference>
<accession>A0A7X1AVS9</accession>
<dbReference type="Proteomes" id="UP000525652">
    <property type="component" value="Unassembled WGS sequence"/>
</dbReference>
<keyword evidence="3 7" id="KW-0808">Transferase</keyword>
<reference evidence="8 9" key="1">
    <citation type="submission" date="2020-07" db="EMBL/GenBank/DDBJ databases">
        <authorList>
            <person name="Feng X."/>
        </authorList>
    </citation>
    <scope>NUCLEOTIDE SEQUENCE [LARGE SCALE GENOMIC DNA]</scope>
    <source>
        <strain evidence="8 9">JCM14086</strain>
    </source>
</reference>
<dbReference type="SUPFAM" id="SSF48576">
    <property type="entry name" value="Terpenoid synthases"/>
    <property type="match status" value="1"/>
</dbReference>
<dbReference type="InterPro" id="IPR000092">
    <property type="entry name" value="Polyprenyl_synt"/>
</dbReference>
<proteinExistence type="inferred from homology"/>
<comment type="caution">
    <text evidence="8">The sequence shown here is derived from an EMBL/GenBank/DDBJ whole genome shotgun (WGS) entry which is preliminary data.</text>
</comment>
<evidence type="ECO:0000313" key="9">
    <source>
        <dbReference type="Proteomes" id="UP000525652"/>
    </source>
</evidence>
<dbReference type="GO" id="GO:0008299">
    <property type="term" value="P:isoprenoid biosynthetic process"/>
    <property type="evidence" value="ECO:0007669"/>
    <property type="project" value="UniProtKB-KW"/>
</dbReference>
<name>A0A7X1AVS9_9BACT</name>